<accession>A0A0F6W6W3</accession>
<dbReference type="RefSeq" id="WP_157069517.1">
    <property type="nucleotide sequence ID" value="NZ_CP011125.1"/>
</dbReference>
<dbReference type="Proteomes" id="UP000034883">
    <property type="component" value="Chromosome"/>
</dbReference>
<dbReference type="AlphaFoldDB" id="A0A0F6W6W3"/>
<organism evidence="1 2">
    <name type="scientific">Sandaracinus amylolyticus</name>
    <dbReference type="NCBI Taxonomy" id="927083"/>
    <lineage>
        <taxon>Bacteria</taxon>
        <taxon>Pseudomonadati</taxon>
        <taxon>Myxococcota</taxon>
        <taxon>Polyangia</taxon>
        <taxon>Polyangiales</taxon>
        <taxon>Sandaracinaceae</taxon>
        <taxon>Sandaracinus</taxon>
    </lineage>
</organism>
<evidence type="ECO:0000313" key="1">
    <source>
        <dbReference type="EMBL" id="AKF08796.1"/>
    </source>
</evidence>
<proteinExistence type="predicted"/>
<evidence type="ECO:0000313" key="2">
    <source>
        <dbReference type="Proteomes" id="UP000034883"/>
    </source>
</evidence>
<sequence length="125" mass="13351">MSMRAFAGVLAVVLAAAAGTAGWSFVWCAPMSQAQLHCCCPDAPRGHDSISRDCCDERSMPGVPRVDAHDDATPRTIAAPLIGVLPLWAWLGAERIEESSLRGLDVEARAGPSIRRHVSISVFLL</sequence>
<dbReference type="STRING" id="927083.DB32_005945"/>
<keyword evidence="2" id="KW-1185">Reference proteome</keyword>
<protein>
    <submittedName>
        <fullName evidence="1">Uncharacterized protein</fullName>
    </submittedName>
</protein>
<reference evidence="1 2" key="1">
    <citation type="submission" date="2015-03" db="EMBL/GenBank/DDBJ databases">
        <title>Genome assembly of Sandaracinus amylolyticus DSM 53668.</title>
        <authorList>
            <person name="Sharma G."/>
            <person name="Subramanian S."/>
        </authorList>
    </citation>
    <scope>NUCLEOTIDE SEQUENCE [LARGE SCALE GENOMIC DNA]</scope>
    <source>
        <strain evidence="1 2">DSM 53668</strain>
    </source>
</reference>
<dbReference type="EMBL" id="CP011125">
    <property type="protein sequence ID" value="AKF08796.1"/>
    <property type="molecule type" value="Genomic_DNA"/>
</dbReference>
<dbReference type="KEGG" id="samy:DB32_005945"/>
<gene>
    <name evidence="1" type="ORF">DB32_005945</name>
</gene>
<name>A0A0F6W6W3_9BACT</name>